<dbReference type="RefSeq" id="WP_012579493.1">
    <property type="nucleotide sequence ID" value="NC_011653.1"/>
</dbReference>
<protein>
    <submittedName>
        <fullName evidence="3">Crispr-associated ramp protein</fullName>
    </submittedName>
</protein>
<dbReference type="EMBL" id="CP001185">
    <property type="protein sequence ID" value="ACJ74814.1"/>
    <property type="molecule type" value="Genomic_DNA"/>
</dbReference>
<organism evidence="3 4">
    <name type="scientific">Thermosipho africanus (strain TCF52B)</name>
    <dbReference type="NCBI Taxonomy" id="484019"/>
    <lineage>
        <taxon>Bacteria</taxon>
        <taxon>Thermotogati</taxon>
        <taxon>Thermotogota</taxon>
        <taxon>Thermotogae</taxon>
        <taxon>Thermotogales</taxon>
        <taxon>Fervidobacteriaceae</taxon>
        <taxon>Thermosipho</taxon>
    </lineage>
</organism>
<dbReference type="Pfam" id="PF03787">
    <property type="entry name" value="RAMPs"/>
    <property type="match status" value="1"/>
</dbReference>
<evidence type="ECO:0000256" key="1">
    <source>
        <dbReference type="ARBA" id="ARBA00023118"/>
    </source>
</evidence>
<keyword evidence="4" id="KW-1185">Reference proteome</keyword>
<proteinExistence type="predicted"/>
<dbReference type="Proteomes" id="UP000002453">
    <property type="component" value="Chromosome"/>
</dbReference>
<keyword evidence="1" id="KW-0051">Antiviral defense</keyword>
<dbReference type="InterPro" id="IPR005537">
    <property type="entry name" value="RAMP_III_fam"/>
</dbReference>
<evidence type="ECO:0000313" key="3">
    <source>
        <dbReference type="EMBL" id="ACJ74814.1"/>
    </source>
</evidence>
<gene>
    <name evidence="3" type="ordered locus">THA_314</name>
</gene>
<dbReference type="NCBIfam" id="TIGR01894">
    <property type="entry name" value="cas_TM1795_cmr1"/>
    <property type="match status" value="1"/>
</dbReference>
<evidence type="ECO:0000313" key="4">
    <source>
        <dbReference type="Proteomes" id="UP000002453"/>
    </source>
</evidence>
<dbReference type="OrthoDB" id="190500at2"/>
<dbReference type="eggNOG" id="COG1367">
    <property type="taxonomic scope" value="Bacteria"/>
</dbReference>
<feature type="domain" description="CRISPR type III-associated protein" evidence="2">
    <location>
        <begin position="11"/>
        <end position="180"/>
    </location>
</feature>
<dbReference type="GO" id="GO:0051607">
    <property type="term" value="P:defense response to virus"/>
    <property type="evidence" value="ECO:0007669"/>
    <property type="project" value="UniProtKB-KW"/>
</dbReference>
<evidence type="ECO:0000259" key="2">
    <source>
        <dbReference type="Pfam" id="PF03787"/>
    </source>
</evidence>
<dbReference type="KEGG" id="taf:THA_314"/>
<dbReference type="AlphaFoldDB" id="B7IFF0"/>
<dbReference type="STRING" id="484019.THA_314"/>
<reference evidence="3 4" key="1">
    <citation type="journal article" date="2009" name="J. Bacteriol.">
        <title>The genome of Thermosipho africanus TCF52B: lateral genetic connections to the Firmicutes and Archaea.</title>
        <authorList>
            <person name="Nesboe C.L."/>
            <person name="Bapteste E."/>
            <person name="Curtis B."/>
            <person name="Dahle H."/>
            <person name="Lopez P."/>
            <person name="Macleod D."/>
            <person name="Dlutek M."/>
            <person name="Bowman S."/>
            <person name="Zhaxybayeva O."/>
            <person name="Birkeland N.-K."/>
            <person name="Doolittle W.F."/>
        </authorList>
    </citation>
    <scope>NUCLEOTIDE SEQUENCE [LARGE SCALE GENOMIC DNA]</scope>
    <source>
        <strain evidence="3 4">TCF52B</strain>
    </source>
</reference>
<dbReference type="InterPro" id="IPR007522">
    <property type="entry name" value="CRISPR-assoc_prot_TM1795"/>
</dbReference>
<accession>B7IFF0</accession>
<dbReference type="HOGENOM" id="CLU_645474_0_0_0"/>
<sequence>MKNLETLKFNIEFISPLINRRGKYKDSILLPQTVRGVMRYYFRATAARVFGNNYKKIKELEDIIFGSINNKSFFDVTVTLQKERKIKLSELKALRYPLYGVIFTKKNEIKFNEKISLLDSRSEFLVNFIFFKSFFKRKIKDCNKVDEYFHKFKEFIKDLFVLISLVGGFGAKVKKGFGQFVIRNIERDIKLEDIGTILKNLEEKIKYLDKIFIKENEKNKESITNNSSSISNEAFDFPAFVDGFFYVYKLKKEFYSYENALRNIYFSKKNNFSYLNLKKKLRGSAFKDAIQNFNDKKKVDFNDALLGLPVLFFYGKANYKLNALDDKGNEYRKSSLLTIKLWRERNGKYKVYLIVLLSKIHLKNSKIVLKKIVQTNGSEGKSINIDFDYNKLKNTIEKYKELNKII</sequence>
<name>B7IFF0_THEAB</name>